<dbReference type="InterPro" id="IPR009071">
    <property type="entry name" value="HMG_box_dom"/>
</dbReference>
<proteinExistence type="predicted"/>
<dbReference type="GO" id="GO:0003677">
    <property type="term" value="F:DNA binding"/>
    <property type="evidence" value="ECO:0007669"/>
    <property type="project" value="UniProtKB-UniRule"/>
</dbReference>
<keyword evidence="1" id="KW-0539">Nucleus</keyword>
<evidence type="ECO:0000259" key="2">
    <source>
        <dbReference type="PROSITE" id="PS50118"/>
    </source>
</evidence>
<reference evidence="3" key="1">
    <citation type="journal article" date="2020" name="Ecol. Evol.">
        <title>Genome structure and content of the rice root-knot nematode (Meloidogyne graminicola).</title>
        <authorList>
            <person name="Phan N.T."/>
            <person name="Danchin E.G.J."/>
            <person name="Klopp C."/>
            <person name="Perfus-Barbeoch L."/>
            <person name="Kozlowski D.K."/>
            <person name="Koutsovoulos G.D."/>
            <person name="Lopez-Roques C."/>
            <person name="Bouchez O."/>
            <person name="Zahm M."/>
            <person name="Besnard G."/>
            <person name="Bellafiore S."/>
        </authorList>
    </citation>
    <scope>NUCLEOTIDE SEQUENCE</scope>
    <source>
        <strain evidence="3">VN-18</strain>
    </source>
</reference>
<organism evidence="3 4">
    <name type="scientific">Meloidogyne graminicola</name>
    <dbReference type="NCBI Taxonomy" id="189291"/>
    <lineage>
        <taxon>Eukaryota</taxon>
        <taxon>Metazoa</taxon>
        <taxon>Ecdysozoa</taxon>
        <taxon>Nematoda</taxon>
        <taxon>Chromadorea</taxon>
        <taxon>Rhabditida</taxon>
        <taxon>Tylenchina</taxon>
        <taxon>Tylenchomorpha</taxon>
        <taxon>Tylenchoidea</taxon>
        <taxon>Meloidogynidae</taxon>
        <taxon>Meloidogyninae</taxon>
        <taxon>Meloidogyne</taxon>
    </lineage>
</organism>
<feature type="domain" description="HMG box" evidence="2">
    <location>
        <begin position="24"/>
        <end position="89"/>
    </location>
</feature>
<protein>
    <submittedName>
        <fullName evidence="3">HMG box domain-containing protein</fullName>
    </submittedName>
</protein>
<dbReference type="PROSITE" id="PS50118">
    <property type="entry name" value="HMG_BOX_2"/>
    <property type="match status" value="1"/>
</dbReference>
<dbReference type="InterPro" id="IPR029215">
    <property type="entry name" value="HMG_box_5"/>
</dbReference>
<gene>
    <name evidence="3" type="ORF">Mgra_00002028</name>
</gene>
<dbReference type="InterPro" id="IPR036910">
    <property type="entry name" value="HMG_box_dom_sf"/>
</dbReference>
<keyword evidence="1" id="KW-0238">DNA-binding</keyword>
<dbReference type="OrthoDB" id="5885850at2759"/>
<dbReference type="GO" id="GO:0005634">
    <property type="term" value="C:nucleus"/>
    <property type="evidence" value="ECO:0007669"/>
    <property type="project" value="UniProtKB-UniRule"/>
</dbReference>
<dbReference type="Gene3D" id="1.10.30.10">
    <property type="entry name" value="High mobility group box domain"/>
    <property type="match status" value="1"/>
</dbReference>
<dbReference type="Pfam" id="PF14887">
    <property type="entry name" value="HMG_box_5"/>
    <property type="match status" value="1"/>
</dbReference>
<dbReference type="SUPFAM" id="SSF47095">
    <property type="entry name" value="HMG-box"/>
    <property type="match status" value="1"/>
</dbReference>
<evidence type="ECO:0000313" key="3">
    <source>
        <dbReference type="EMBL" id="KAF7638650.1"/>
    </source>
</evidence>
<accession>A0A8S9ZZF0</accession>
<evidence type="ECO:0000313" key="4">
    <source>
        <dbReference type="Proteomes" id="UP000605970"/>
    </source>
</evidence>
<keyword evidence="4" id="KW-1185">Reference proteome</keyword>
<dbReference type="SMART" id="SM00398">
    <property type="entry name" value="HMG"/>
    <property type="match status" value="1"/>
</dbReference>
<evidence type="ECO:0000256" key="1">
    <source>
        <dbReference type="PROSITE-ProRule" id="PRU00267"/>
    </source>
</evidence>
<sequence length="99" mass="12535">MESILNEFKENVNPKKVNQTRYAPRQPWSNYFIWLQENMQIYIDKYGRRDYLRYAIIEWKNMSEKEKLIWTNKSDKDKRRYQREMIEYNQFVQQNNEKI</sequence>
<dbReference type="Proteomes" id="UP000605970">
    <property type="component" value="Unassembled WGS sequence"/>
</dbReference>
<comment type="caution">
    <text evidence="3">The sequence shown here is derived from an EMBL/GenBank/DDBJ whole genome shotgun (WGS) entry which is preliminary data.</text>
</comment>
<dbReference type="AlphaFoldDB" id="A0A8S9ZZF0"/>
<dbReference type="EMBL" id="JABEBT010000011">
    <property type="protein sequence ID" value="KAF7638650.1"/>
    <property type="molecule type" value="Genomic_DNA"/>
</dbReference>
<name>A0A8S9ZZF0_9BILA</name>
<feature type="DNA-binding region" description="HMG box" evidence="1">
    <location>
        <begin position="24"/>
        <end position="89"/>
    </location>
</feature>